<reference evidence="3" key="1">
    <citation type="submission" date="2021-12" db="EMBL/GenBank/DDBJ databases">
        <title>Discovery of the Pendulisporaceae a myxobacterial family with distinct sporulation behavior and unique specialized metabolism.</title>
        <authorList>
            <person name="Garcia R."/>
            <person name="Popoff A."/>
            <person name="Bader C.D."/>
            <person name="Loehr J."/>
            <person name="Walesch S."/>
            <person name="Walt C."/>
            <person name="Boldt J."/>
            <person name="Bunk B."/>
            <person name="Haeckl F.J.F.P.J."/>
            <person name="Gunesch A.P."/>
            <person name="Birkelbach J."/>
            <person name="Nuebel U."/>
            <person name="Pietschmann T."/>
            <person name="Bach T."/>
            <person name="Mueller R."/>
        </authorList>
    </citation>
    <scope>NUCLEOTIDE SEQUENCE</scope>
    <source>
        <strain evidence="3">MSr11367</strain>
    </source>
</reference>
<accession>A0ABZ2L4L3</accession>
<dbReference type="InterPro" id="IPR008984">
    <property type="entry name" value="SMAD_FHA_dom_sf"/>
</dbReference>
<dbReference type="NCBIfam" id="NF033632">
    <property type="entry name" value="SLATT_4"/>
    <property type="match status" value="1"/>
</dbReference>
<feature type="transmembrane region" description="Helical" evidence="1">
    <location>
        <begin position="171"/>
        <end position="192"/>
    </location>
</feature>
<sequence>MTREDRHTLPPERDIVAANAQAIRVSVMDGVDAGRSVVVFADMRIHVGTEELSDLRLSDRTVSPRHLAIDCIGHRFRMTDLESVSGTRLNGVPVSEAYIVAGDVVSCGNIKLAIAAENAKQAAFSRSVAMGKNASTMTPPDIKDLLAEWQAWAHVFSKSHRRAALRLERRHYWLGIPSTLMGAVVGTTIFGTLEKAAGSWPLKIALAAVSMSAACLVALQTFLRYLERAGQHNLAHAEYEDIARSIELLSLDSRSRRDWVKSLEGLGHRLDAIKGKAPIPPDAEDLELQFEEAKERFRLRLSASVKFRERDVQRQADTTPNVRHAGFSFPPPMGYLNGPLEPSRFYEDDERIALRREAKERARYESERKIALDRTNEPHWEGPSFAAQLRAFEDVDG</sequence>
<protein>
    <submittedName>
        <fullName evidence="3">SLATT domain-containing protein</fullName>
    </submittedName>
</protein>
<evidence type="ECO:0000313" key="3">
    <source>
        <dbReference type="EMBL" id="WXB05887.1"/>
    </source>
</evidence>
<proteinExistence type="predicted"/>
<evidence type="ECO:0000256" key="1">
    <source>
        <dbReference type="SAM" id="Phobius"/>
    </source>
</evidence>
<evidence type="ECO:0000259" key="2">
    <source>
        <dbReference type="PROSITE" id="PS50006"/>
    </source>
</evidence>
<dbReference type="SMART" id="SM00240">
    <property type="entry name" value="FHA"/>
    <property type="match status" value="1"/>
</dbReference>
<dbReference type="Proteomes" id="UP001374803">
    <property type="component" value="Chromosome"/>
</dbReference>
<dbReference type="CDD" id="cd00060">
    <property type="entry name" value="FHA"/>
    <property type="match status" value="1"/>
</dbReference>
<dbReference type="RefSeq" id="WP_394835537.1">
    <property type="nucleotide sequence ID" value="NZ_CP089929.1"/>
</dbReference>
<evidence type="ECO:0000313" key="4">
    <source>
        <dbReference type="Proteomes" id="UP001374803"/>
    </source>
</evidence>
<organism evidence="3 4">
    <name type="scientific">Pendulispora rubella</name>
    <dbReference type="NCBI Taxonomy" id="2741070"/>
    <lineage>
        <taxon>Bacteria</taxon>
        <taxon>Pseudomonadati</taxon>
        <taxon>Myxococcota</taxon>
        <taxon>Myxococcia</taxon>
        <taxon>Myxococcales</taxon>
        <taxon>Sorangiineae</taxon>
        <taxon>Pendulisporaceae</taxon>
        <taxon>Pendulispora</taxon>
    </lineage>
</organism>
<gene>
    <name evidence="3" type="ORF">LVJ94_01240</name>
</gene>
<dbReference type="SUPFAM" id="SSF49879">
    <property type="entry name" value="SMAD/FHA domain"/>
    <property type="match status" value="1"/>
</dbReference>
<dbReference type="EMBL" id="CP089983">
    <property type="protein sequence ID" value="WXB05887.1"/>
    <property type="molecule type" value="Genomic_DNA"/>
</dbReference>
<dbReference type="Pfam" id="PF16697">
    <property type="entry name" value="Yop-YscD_cpl"/>
    <property type="match status" value="1"/>
</dbReference>
<feature type="transmembrane region" description="Helical" evidence="1">
    <location>
        <begin position="204"/>
        <end position="223"/>
    </location>
</feature>
<keyword evidence="1" id="KW-1133">Transmembrane helix</keyword>
<keyword evidence="1" id="KW-0812">Transmembrane</keyword>
<keyword evidence="1" id="KW-0472">Membrane</keyword>
<dbReference type="Gene3D" id="2.60.200.20">
    <property type="match status" value="1"/>
</dbReference>
<dbReference type="InterPro" id="IPR000253">
    <property type="entry name" value="FHA_dom"/>
</dbReference>
<dbReference type="InterPro" id="IPR032030">
    <property type="entry name" value="YscD_cytoplasmic_dom"/>
</dbReference>
<feature type="domain" description="FHA" evidence="2">
    <location>
        <begin position="45"/>
        <end position="94"/>
    </location>
</feature>
<dbReference type="PROSITE" id="PS50006">
    <property type="entry name" value="FHA_DOMAIN"/>
    <property type="match status" value="1"/>
</dbReference>
<keyword evidence="4" id="KW-1185">Reference proteome</keyword>
<name>A0ABZ2L4L3_9BACT</name>